<organism evidence="2 3">
    <name type="scientific">Acinetobacter baumannii</name>
    <dbReference type="NCBI Taxonomy" id="470"/>
    <lineage>
        <taxon>Bacteria</taxon>
        <taxon>Pseudomonadati</taxon>
        <taxon>Pseudomonadota</taxon>
        <taxon>Gammaproteobacteria</taxon>
        <taxon>Moraxellales</taxon>
        <taxon>Moraxellaceae</taxon>
        <taxon>Acinetobacter</taxon>
        <taxon>Acinetobacter calcoaceticus/baumannii complex</taxon>
    </lineage>
</organism>
<evidence type="ECO:0000313" key="2">
    <source>
        <dbReference type="EMBL" id="APP32168.1"/>
    </source>
</evidence>
<reference evidence="2 3" key="1">
    <citation type="journal article" date="2014" name="Antimicrob. Agents Chemother.">
        <title>Triclosan can select for an AdeIJK-overexpressing mutant of Acinetobacter baumannii ATCC 17978 that displays reduced susceptibility to multiple antibiotics.</title>
        <authorList>
            <person name="Fernando D.M."/>
            <person name="Xu W."/>
            <person name="Loewen P.C."/>
            <person name="Zhanel G.G."/>
            <person name="Kumar A."/>
        </authorList>
    </citation>
    <scope>NUCLEOTIDE SEQUENCE [LARGE SCALE GENOMIC DNA]</scope>
    <source>
        <strain evidence="3">ATCC 17978</strain>
    </source>
</reference>
<accession>A0A7U4Z296</accession>
<dbReference type="RefSeq" id="WP_000344040.1">
    <property type="nucleotide sequence ID" value="NZ_CAUZGM010000002.1"/>
</dbReference>
<sequence>MDELVTAAATIHAAQIQAYYALWAAVIGAIGIIFAAWYAWQSGIKLQQHNNIIEAKREVYLDAITKYQQLANDLKLITYAPDKFHEVYLSNKKDFLISINKVQLICDKANEYVVLDFKNNVDTKIIELYGFFEEFLESYYSLIGFKEKLELANKDLNNFLTENPKLAQGRVLHTGIQLSATKIQNELAESRKEYEAAKIGYDFNLMQINEKIQNFEADLINKYNNFCNILRAELKIVN</sequence>
<keyword evidence="1" id="KW-1133">Transmembrane helix</keyword>
<dbReference type="EMBL" id="CP018664">
    <property type="protein sequence ID" value="APP32168.1"/>
    <property type="molecule type" value="Genomic_DNA"/>
</dbReference>
<dbReference type="SMR" id="A0A7U4Z296"/>
<keyword evidence="1" id="KW-0812">Transmembrane</keyword>
<dbReference type="AlphaFoldDB" id="A0A7U4Z296"/>
<evidence type="ECO:0000313" key="3">
    <source>
        <dbReference type="Proteomes" id="UP000072389"/>
    </source>
</evidence>
<dbReference type="Proteomes" id="UP000072389">
    <property type="component" value="Chromosome"/>
</dbReference>
<name>A0A7U4Z296_ACIBA</name>
<gene>
    <name evidence="2" type="ORF">AUO97_15550</name>
</gene>
<proteinExistence type="predicted"/>
<feature type="transmembrane region" description="Helical" evidence="1">
    <location>
        <begin position="20"/>
        <end position="40"/>
    </location>
</feature>
<protein>
    <submittedName>
        <fullName evidence="2">Uncharacterized protein</fullName>
    </submittedName>
</protein>
<keyword evidence="1" id="KW-0472">Membrane</keyword>
<evidence type="ECO:0000256" key="1">
    <source>
        <dbReference type="SAM" id="Phobius"/>
    </source>
</evidence>